<feature type="transmembrane region" description="Helical" evidence="1">
    <location>
        <begin position="105"/>
        <end position="130"/>
    </location>
</feature>
<proteinExistence type="predicted"/>
<protein>
    <recommendedName>
        <fullName evidence="4">ABC-2 family transporter</fullName>
    </recommendedName>
</protein>
<name>A0ABS5TKL6_9ACTN</name>
<sequence length="242" mass="24547">MGSTLRMESRRIATLGTIRVLALAAVLLGTAAAAFVAATDPPGALSGDTATAVLTGAGSMSLLPLTGLLVVLIGVTSVLEDTQHRLATVLLVAQPRRTTLAGARLTVLASITGGICLLLTVLTFLTAQLLGRPIGAGQVPDVFVAHLVTLVLLCWAGAALGWLTGTAAVPVGLVLLDVLLVEPLSALAASTYSPGLEELSVYLPFTAARDATGGDPAALATTCAYTAVLLTASALRITHRDY</sequence>
<feature type="transmembrane region" description="Helical" evidence="1">
    <location>
        <begin position="171"/>
        <end position="192"/>
    </location>
</feature>
<feature type="transmembrane region" description="Helical" evidence="1">
    <location>
        <begin position="217"/>
        <end position="237"/>
    </location>
</feature>
<gene>
    <name evidence="2" type="ORF">KIH74_22100</name>
</gene>
<organism evidence="2 3">
    <name type="scientific">Kineosporia corallincola</name>
    <dbReference type="NCBI Taxonomy" id="2835133"/>
    <lineage>
        <taxon>Bacteria</taxon>
        <taxon>Bacillati</taxon>
        <taxon>Actinomycetota</taxon>
        <taxon>Actinomycetes</taxon>
        <taxon>Kineosporiales</taxon>
        <taxon>Kineosporiaceae</taxon>
        <taxon>Kineosporia</taxon>
    </lineage>
</organism>
<evidence type="ECO:0008006" key="4">
    <source>
        <dbReference type="Google" id="ProtNLM"/>
    </source>
</evidence>
<feature type="transmembrane region" description="Helical" evidence="1">
    <location>
        <begin position="142"/>
        <end position="164"/>
    </location>
</feature>
<evidence type="ECO:0000313" key="3">
    <source>
        <dbReference type="Proteomes" id="UP001197247"/>
    </source>
</evidence>
<keyword evidence="3" id="KW-1185">Reference proteome</keyword>
<reference evidence="2 3" key="1">
    <citation type="submission" date="2021-05" db="EMBL/GenBank/DDBJ databases">
        <title>Kineosporia and Streptomyces sp. nov. two new marine actinobacteria isolated from Coral.</title>
        <authorList>
            <person name="Buangrab K."/>
            <person name="Sutthacheep M."/>
            <person name="Yeemin T."/>
            <person name="Harunari E."/>
            <person name="Igarashi Y."/>
            <person name="Kanchanasin P."/>
            <person name="Tanasupawat S."/>
            <person name="Phongsopitanun W."/>
        </authorList>
    </citation>
    <scope>NUCLEOTIDE SEQUENCE [LARGE SCALE GENOMIC DNA]</scope>
    <source>
        <strain evidence="2 3">J2-2</strain>
    </source>
</reference>
<keyword evidence="1" id="KW-0472">Membrane</keyword>
<comment type="caution">
    <text evidence="2">The sequence shown here is derived from an EMBL/GenBank/DDBJ whole genome shotgun (WGS) entry which is preliminary data.</text>
</comment>
<keyword evidence="1" id="KW-1133">Transmembrane helix</keyword>
<keyword evidence="1" id="KW-0812">Transmembrane</keyword>
<dbReference type="RefSeq" id="WP_214158013.1">
    <property type="nucleotide sequence ID" value="NZ_JAHBAY010000009.1"/>
</dbReference>
<dbReference type="EMBL" id="JAHBAY010000009">
    <property type="protein sequence ID" value="MBT0771648.1"/>
    <property type="molecule type" value="Genomic_DNA"/>
</dbReference>
<dbReference type="Proteomes" id="UP001197247">
    <property type="component" value="Unassembled WGS sequence"/>
</dbReference>
<evidence type="ECO:0000313" key="2">
    <source>
        <dbReference type="EMBL" id="MBT0771648.1"/>
    </source>
</evidence>
<accession>A0ABS5TKL6</accession>
<feature type="transmembrane region" description="Helical" evidence="1">
    <location>
        <begin position="62"/>
        <end position="79"/>
    </location>
</feature>
<evidence type="ECO:0000256" key="1">
    <source>
        <dbReference type="SAM" id="Phobius"/>
    </source>
</evidence>